<name>A0A1H9AY10_9HYPH</name>
<dbReference type="RefSeq" id="WP_177176665.1">
    <property type="nucleotide sequence ID" value="NZ_FOFG01000001.1"/>
</dbReference>
<proteinExistence type="predicted"/>
<evidence type="ECO:0000313" key="1">
    <source>
        <dbReference type="EMBL" id="SEP81660.1"/>
    </source>
</evidence>
<dbReference type="AlphaFoldDB" id="A0A1H9AY10"/>
<reference evidence="1 2" key="1">
    <citation type="submission" date="2016-10" db="EMBL/GenBank/DDBJ databases">
        <authorList>
            <person name="de Groot N.N."/>
        </authorList>
    </citation>
    <scope>NUCLEOTIDE SEQUENCE [LARGE SCALE GENOMIC DNA]</scope>
    <source>
        <strain evidence="1 2">A52C2</strain>
    </source>
</reference>
<dbReference type="Proteomes" id="UP000199647">
    <property type="component" value="Unassembled WGS sequence"/>
</dbReference>
<organism evidence="1 2">
    <name type="scientific">Faunimonas pinastri</name>
    <dbReference type="NCBI Taxonomy" id="1855383"/>
    <lineage>
        <taxon>Bacteria</taxon>
        <taxon>Pseudomonadati</taxon>
        <taxon>Pseudomonadota</taxon>
        <taxon>Alphaproteobacteria</taxon>
        <taxon>Hyphomicrobiales</taxon>
        <taxon>Afifellaceae</taxon>
        <taxon>Faunimonas</taxon>
    </lineage>
</organism>
<keyword evidence="2" id="KW-1185">Reference proteome</keyword>
<dbReference type="EMBL" id="FOFG01000001">
    <property type="protein sequence ID" value="SEP81660.1"/>
    <property type="molecule type" value="Genomic_DNA"/>
</dbReference>
<evidence type="ECO:0000313" key="2">
    <source>
        <dbReference type="Proteomes" id="UP000199647"/>
    </source>
</evidence>
<protein>
    <submittedName>
        <fullName evidence="1">Uncharacterized protein</fullName>
    </submittedName>
</protein>
<gene>
    <name evidence="1" type="ORF">SAMN05216548_101559</name>
</gene>
<sequence>MPAHIRVLPLFVEPGAKMPYPALVLAGIAMPVLDLRRIPARASSGQQR</sequence>
<accession>A0A1H9AY10</accession>